<name>A0ABZ2QVW3_9ACTN</name>
<evidence type="ECO:0008006" key="3">
    <source>
        <dbReference type="Google" id="ProtNLM"/>
    </source>
</evidence>
<proteinExistence type="predicted"/>
<dbReference type="Proteomes" id="UP001626628">
    <property type="component" value="Chromosome"/>
</dbReference>
<evidence type="ECO:0000313" key="2">
    <source>
        <dbReference type="Proteomes" id="UP001626628"/>
    </source>
</evidence>
<reference evidence="1 2" key="1">
    <citation type="submission" date="2024-03" db="EMBL/GenBank/DDBJ databases">
        <title>The complete genome of Streptomyces sirii sp.nov.</title>
        <authorList>
            <person name="Zakalyukina Y.V."/>
            <person name="Belik A.R."/>
            <person name="Biryukov M.V."/>
            <person name="Baturina O.A."/>
            <person name="Kabilov M.R."/>
        </authorList>
    </citation>
    <scope>NUCLEOTIDE SEQUENCE [LARGE SCALE GENOMIC DNA]</scope>
    <source>
        <strain evidence="1 2">BP-8</strain>
    </source>
</reference>
<accession>A0ABZ2QVW3</accession>
<evidence type="ECO:0000313" key="1">
    <source>
        <dbReference type="EMBL" id="WXK80712.1"/>
    </source>
</evidence>
<gene>
    <name evidence="1" type="ORF">WAB15_34490</name>
</gene>
<organism evidence="1 2">
    <name type="scientific">Streptomyces sirii</name>
    <dbReference type="NCBI Taxonomy" id="3127701"/>
    <lineage>
        <taxon>Bacteria</taxon>
        <taxon>Bacillati</taxon>
        <taxon>Actinomycetota</taxon>
        <taxon>Actinomycetes</taxon>
        <taxon>Kitasatosporales</taxon>
        <taxon>Streptomycetaceae</taxon>
        <taxon>Streptomyces</taxon>
    </lineage>
</organism>
<sequence length="73" mass="7925">MDFHITAAEEALVLHVAALVRADRSPTDDDLADEMGDEVRPLLQSLLQKGWLVVGKERGLTLSVIARAAVSSR</sequence>
<keyword evidence="2" id="KW-1185">Reference proteome</keyword>
<dbReference type="RefSeq" id="WP_407288663.1">
    <property type="nucleotide sequence ID" value="NZ_CP147982.1"/>
</dbReference>
<dbReference type="EMBL" id="CP147982">
    <property type="protein sequence ID" value="WXK80712.1"/>
    <property type="molecule type" value="Genomic_DNA"/>
</dbReference>
<protein>
    <recommendedName>
        <fullName evidence="3">MarR family transcriptional regulator</fullName>
    </recommendedName>
</protein>